<sequence length="208" mass="22148">MDPTKDPARLSDVRFFHLYQPPGSADPAMSLGGIFISERSSSSSISDDEDSDFVAAVVQEEDDAGHEDISVMLLDEQRLLQKLPPSPSLVLDVQTNATTAAVLCETRELFLYDLATFQLQQYVLTASPAMALGARWLAYPGFAQDAGINQVNGQQPSLTSSHGDSDSDYDDIPIEALVTGGVAVEARDASHSSSPSNPDADPSAAHPP</sequence>
<dbReference type="EMBL" id="JAGDFL010000038">
    <property type="protein sequence ID" value="KAG7400088.1"/>
    <property type="molecule type" value="Genomic_DNA"/>
</dbReference>
<dbReference type="OrthoDB" id="25778at2759"/>
<evidence type="ECO:0000256" key="1">
    <source>
        <dbReference type="SAM" id="MobiDB-lite"/>
    </source>
</evidence>
<gene>
    <name evidence="2" type="primary">BCAS3_1</name>
    <name evidence="2" type="ORF">PHYBOEH_006994</name>
</gene>
<evidence type="ECO:0000313" key="3">
    <source>
        <dbReference type="Proteomes" id="UP000693981"/>
    </source>
</evidence>
<keyword evidence="3" id="KW-1185">Reference proteome</keyword>
<reference evidence="2" key="1">
    <citation type="submission" date="2021-02" db="EMBL/GenBank/DDBJ databases">
        <authorList>
            <person name="Palmer J.M."/>
        </authorList>
    </citation>
    <scope>NUCLEOTIDE SEQUENCE</scope>
    <source>
        <strain evidence="2">SCRP23</strain>
    </source>
</reference>
<dbReference type="Proteomes" id="UP000693981">
    <property type="component" value="Unassembled WGS sequence"/>
</dbReference>
<feature type="region of interest" description="Disordered" evidence="1">
    <location>
        <begin position="150"/>
        <end position="171"/>
    </location>
</feature>
<feature type="compositionally biased region" description="Polar residues" evidence="1">
    <location>
        <begin position="150"/>
        <end position="159"/>
    </location>
</feature>
<accession>A0A8T1X6W8</accession>
<proteinExistence type="predicted"/>
<feature type="region of interest" description="Disordered" evidence="1">
    <location>
        <begin position="185"/>
        <end position="208"/>
    </location>
</feature>
<organism evidence="2 3">
    <name type="scientific">Phytophthora boehmeriae</name>
    <dbReference type="NCBI Taxonomy" id="109152"/>
    <lineage>
        <taxon>Eukaryota</taxon>
        <taxon>Sar</taxon>
        <taxon>Stramenopiles</taxon>
        <taxon>Oomycota</taxon>
        <taxon>Peronosporomycetes</taxon>
        <taxon>Peronosporales</taxon>
        <taxon>Peronosporaceae</taxon>
        <taxon>Phytophthora</taxon>
    </lineage>
</organism>
<evidence type="ECO:0000313" key="2">
    <source>
        <dbReference type="EMBL" id="KAG7400088.1"/>
    </source>
</evidence>
<protein>
    <submittedName>
        <fullName evidence="2">Breast carcinoma amplified sequence 3</fullName>
    </submittedName>
</protein>
<feature type="compositionally biased region" description="Low complexity" evidence="1">
    <location>
        <begin position="191"/>
        <end position="208"/>
    </location>
</feature>
<name>A0A8T1X6W8_9STRA</name>
<dbReference type="AlphaFoldDB" id="A0A8T1X6W8"/>
<comment type="caution">
    <text evidence="2">The sequence shown here is derived from an EMBL/GenBank/DDBJ whole genome shotgun (WGS) entry which is preliminary data.</text>
</comment>